<dbReference type="EC" id="5.2.1.8" evidence="4"/>
<sequence>MLRASSHHLSPFVFASSSPLFALLPSLTVRINFPPSLLRKPQPFFHLRTTPCLPVYCHSYHSVSSGFILGPGMAGHPCMAKASASFSSGSSSEGGREILVQHLLLKEDDQKLLLELQKRTAEGEDLSDLAVEYSICPSKEEGGMLGWVRKGQMVPEFEEAAFNAPLNKVVRCKTKFGWHLLQVLSEREESVLEYIQPSELHEKMQDPSFLEEAQLIDVREPDEVQKASLPGFEVLPLRQFGNWGPEITMKFDPQKDTYVLCHHGMRSLQVAQWLQMQGFKRVFNVSGGIHEYAVKVDPSIPTY</sequence>
<feature type="domain" description="PpiC" evidence="2">
    <location>
        <begin position="95"/>
        <end position="185"/>
    </location>
</feature>
<organism evidence="4 5">
    <name type="scientific">Handroanthus impetiginosus</name>
    <dbReference type="NCBI Taxonomy" id="429701"/>
    <lineage>
        <taxon>Eukaryota</taxon>
        <taxon>Viridiplantae</taxon>
        <taxon>Streptophyta</taxon>
        <taxon>Embryophyta</taxon>
        <taxon>Tracheophyta</taxon>
        <taxon>Spermatophyta</taxon>
        <taxon>Magnoliopsida</taxon>
        <taxon>eudicotyledons</taxon>
        <taxon>Gunneridae</taxon>
        <taxon>Pentapetalae</taxon>
        <taxon>asterids</taxon>
        <taxon>lamiids</taxon>
        <taxon>Lamiales</taxon>
        <taxon>Bignoniaceae</taxon>
        <taxon>Crescentiina</taxon>
        <taxon>Tabebuia alliance</taxon>
        <taxon>Handroanthus</taxon>
    </lineage>
</organism>
<protein>
    <submittedName>
        <fullName evidence="4">Parvulin-like peptidyl-prolyl cis-trans isomerase</fullName>
        <ecNumber evidence="4">5.2.1.8</ecNumber>
    </submittedName>
</protein>
<dbReference type="InterPro" id="IPR046357">
    <property type="entry name" value="PPIase_dom_sf"/>
</dbReference>
<dbReference type="InterPro" id="IPR036873">
    <property type="entry name" value="Rhodanese-like_dom_sf"/>
</dbReference>
<dbReference type="InterPro" id="IPR052204">
    <property type="entry name" value="PpiC/parvulin_rotamase"/>
</dbReference>
<keyword evidence="1 4" id="KW-0413">Isomerase</keyword>
<evidence type="ECO:0000259" key="2">
    <source>
        <dbReference type="PROSITE" id="PS50198"/>
    </source>
</evidence>
<dbReference type="AlphaFoldDB" id="A0A2G9I8P4"/>
<dbReference type="Pfam" id="PF13616">
    <property type="entry name" value="Rotamase_3"/>
    <property type="match status" value="1"/>
</dbReference>
<keyword evidence="1" id="KW-0697">Rotamase</keyword>
<dbReference type="STRING" id="429701.A0A2G9I8P4"/>
<name>A0A2G9I8P4_9LAMI</name>
<gene>
    <name evidence="4" type="ORF">CDL12_01123</name>
</gene>
<keyword evidence="5" id="KW-1185">Reference proteome</keyword>
<dbReference type="InterPro" id="IPR001763">
    <property type="entry name" value="Rhodanese-like_dom"/>
</dbReference>
<dbReference type="PANTHER" id="PTHR43629:SF2">
    <property type="entry name" value="RHODANESE-LIKE_PPIC DOMAIN-CONTAINING PROTEIN 12, CHLOROPLASTIC"/>
    <property type="match status" value="1"/>
</dbReference>
<evidence type="ECO:0000256" key="1">
    <source>
        <dbReference type="PROSITE-ProRule" id="PRU00278"/>
    </source>
</evidence>
<dbReference type="OrthoDB" id="1911748at2759"/>
<dbReference type="Proteomes" id="UP000231279">
    <property type="component" value="Unassembled WGS sequence"/>
</dbReference>
<dbReference type="SMART" id="SM00450">
    <property type="entry name" value="RHOD"/>
    <property type="match status" value="1"/>
</dbReference>
<dbReference type="GO" id="GO:0003755">
    <property type="term" value="F:peptidyl-prolyl cis-trans isomerase activity"/>
    <property type="evidence" value="ECO:0007669"/>
    <property type="project" value="UniProtKB-KW"/>
</dbReference>
<evidence type="ECO:0000259" key="3">
    <source>
        <dbReference type="PROSITE" id="PS50206"/>
    </source>
</evidence>
<dbReference type="EMBL" id="NKXS01000147">
    <property type="protein sequence ID" value="PIN26127.1"/>
    <property type="molecule type" value="Genomic_DNA"/>
</dbReference>
<comment type="caution">
    <text evidence="4">The sequence shown here is derived from an EMBL/GenBank/DDBJ whole genome shotgun (WGS) entry which is preliminary data.</text>
</comment>
<reference evidence="5" key="1">
    <citation type="journal article" date="2018" name="Gigascience">
        <title>Genome assembly of the Pink Ipe (Handroanthus impetiginosus, Bignoniaceae), a highly valued, ecologically keystone Neotropical timber forest tree.</title>
        <authorList>
            <person name="Silva-Junior O.B."/>
            <person name="Grattapaglia D."/>
            <person name="Novaes E."/>
            <person name="Collevatti R.G."/>
        </authorList>
    </citation>
    <scope>NUCLEOTIDE SEQUENCE [LARGE SCALE GENOMIC DNA]</scope>
    <source>
        <strain evidence="5">cv. UFG-1</strain>
    </source>
</reference>
<dbReference type="InterPro" id="IPR000297">
    <property type="entry name" value="PPIase_PpiC"/>
</dbReference>
<evidence type="ECO:0000313" key="5">
    <source>
        <dbReference type="Proteomes" id="UP000231279"/>
    </source>
</evidence>
<dbReference type="SUPFAM" id="SSF54534">
    <property type="entry name" value="FKBP-like"/>
    <property type="match status" value="1"/>
</dbReference>
<accession>A0A2G9I8P4</accession>
<dbReference type="PROSITE" id="PS50206">
    <property type="entry name" value="RHODANESE_3"/>
    <property type="match status" value="1"/>
</dbReference>
<dbReference type="PROSITE" id="PS50198">
    <property type="entry name" value="PPIC_PPIASE_2"/>
    <property type="match status" value="1"/>
</dbReference>
<feature type="domain" description="Rhodanese" evidence="3">
    <location>
        <begin position="209"/>
        <end position="301"/>
    </location>
</feature>
<dbReference type="PANTHER" id="PTHR43629">
    <property type="entry name" value="PEPTIDYL-PROLYL CIS-TRANS ISOMERASE"/>
    <property type="match status" value="1"/>
</dbReference>
<dbReference type="Gene3D" id="3.10.50.40">
    <property type="match status" value="1"/>
</dbReference>
<evidence type="ECO:0000313" key="4">
    <source>
        <dbReference type="EMBL" id="PIN26127.1"/>
    </source>
</evidence>
<dbReference type="Gene3D" id="3.40.250.10">
    <property type="entry name" value="Rhodanese-like domain"/>
    <property type="match status" value="1"/>
</dbReference>
<dbReference type="Pfam" id="PF00581">
    <property type="entry name" value="Rhodanese"/>
    <property type="match status" value="1"/>
</dbReference>
<proteinExistence type="predicted"/>
<dbReference type="SUPFAM" id="SSF52821">
    <property type="entry name" value="Rhodanese/Cell cycle control phosphatase"/>
    <property type="match status" value="1"/>
</dbReference>